<dbReference type="EMBL" id="ML976007">
    <property type="protein sequence ID" value="KAF1945822.1"/>
    <property type="molecule type" value="Genomic_DNA"/>
</dbReference>
<gene>
    <name evidence="2" type="ORF">EJ02DRAFT_500512</name>
</gene>
<protein>
    <submittedName>
        <fullName evidence="2">Uncharacterized protein</fullName>
    </submittedName>
</protein>
<feature type="compositionally biased region" description="Polar residues" evidence="1">
    <location>
        <begin position="147"/>
        <end position="156"/>
    </location>
</feature>
<dbReference type="Proteomes" id="UP000800038">
    <property type="component" value="Unassembled WGS sequence"/>
</dbReference>
<name>A0A6A5T1M9_9PLEO</name>
<feature type="region of interest" description="Disordered" evidence="1">
    <location>
        <begin position="147"/>
        <end position="168"/>
    </location>
</feature>
<evidence type="ECO:0000313" key="2">
    <source>
        <dbReference type="EMBL" id="KAF1945822.1"/>
    </source>
</evidence>
<keyword evidence="3" id="KW-1185">Reference proteome</keyword>
<reference evidence="2" key="1">
    <citation type="journal article" date="2020" name="Stud. Mycol.">
        <title>101 Dothideomycetes genomes: a test case for predicting lifestyles and emergence of pathogens.</title>
        <authorList>
            <person name="Haridas S."/>
            <person name="Albert R."/>
            <person name="Binder M."/>
            <person name="Bloem J."/>
            <person name="Labutti K."/>
            <person name="Salamov A."/>
            <person name="Andreopoulos B."/>
            <person name="Baker S."/>
            <person name="Barry K."/>
            <person name="Bills G."/>
            <person name="Bluhm B."/>
            <person name="Cannon C."/>
            <person name="Castanera R."/>
            <person name="Culley D."/>
            <person name="Daum C."/>
            <person name="Ezra D."/>
            <person name="Gonzalez J."/>
            <person name="Henrissat B."/>
            <person name="Kuo A."/>
            <person name="Liang C."/>
            <person name="Lipzen A."/>
            <person name="Lutzoni F."/>
            <person name="Magnuson J."/>
            <person name="Mondo S."/>
            <person name="Nolan M."/>
            <person name="Ohm R."/>
            <person name="Pangilinan J."/>
            <person name="Park H.-J."/>
            <person name="Ramirez L."/>
            <person name="Alfaro M."/>
            <person name="Sun H."/>
            <person name="Tritt A."/>
            <person name="Yoshinaga Y."/>
            <person name="Zwiers L.-H."/>
            <person name="Turgeon B."/>
            <person name="Goodwin S."/>
            <person name="Spatafora J."/>
            <person name="Crous P."/>
            <person name="Grigoriev I."/>
        </authorList>
    </citation>
    <scope>NUCLEOTIDE SEQUENCE</scope>
    <source>
        <strain evidence="2">CBS 161.51</strain>
    </source>
</reference>
<evidence type="ECO:0000313" key="3">
    <source>
        <dbReference type="Proteomes" id="UP000800038"/>
    </source>
</evidence>
<organism evidence="2 3">
    <name type="scientific">Clathrospora elynae</name>
    <dbReference type="NCBI Taxonomy" id="706981"/>
    <lineage>
        <taxon>Eukaryota</taxon>
        <taxon>Fungi</taxon>
        <taxon>Dikarya</taxon>
        <taxon>Ascomycota</taxon>
        <taxon>Pezizomycotina</taxon>
        <taxon>Dothideomycetes</taxon>
        <taxon>Pleosporomycetidae</taxon>
        <taxon>Pleosporales</taxon>
        <taxon>Diademaceae</taxon>
        <taxon>Clathrospora</taxon>
    </lineage>
</organism>
<dbReference type="OrthoDB" id="3914029at2759"/>
<feature type="region of interest" description="Disordered" evidence="1">
    <location>
        <begin position="1"/>
        <end position="29"/>
    </location>
</feature>
<proteinExistence type="predicted"/>
<sequence>MSQNEKHSLPPPYSEYTSPQHQWSTMPSSRGQTLLEQVALTRTHHIHSIIETHIIPLIEQRATYGIAQTTIALLPSDITLPVAPEKSEYKSFDSSKPKPVEVIGFSSSDEEPTLVRLEGQLNSTEFWRSHTVVVELERLLGESLNANPLLRTSSPNDGVEKKSNNEQLPTRQARRSLLSRVMPSLGPELRSPSGNPEVGVSQLENTERVLIQVRLEEMCLRTLSDFNLYDTISKQCVFIRVDARC</sequence>
<evidence type="ECO:0000256" key="1">
    <source>
        <dbReference type="SAM" id="MobiDB-lite"/>
    </source>
</evidence>
<accession>A0A6A5T1M9</accession>
<dbReference type="AlphaFoldDB" id="A0A6A5T1M9"/>
<feature type="compositionally biased region" description="Polar residues" evidence="1">
    <location>
        <begin position="15"/>
        <end position="29"/>
    </location>
</feature>